<evidence type="ECO:0000313" key="2">
    <source>
        <dbReference type="Proteomes" id="UP000176005"/>
    </source>
</evidence>
<name>A0A1E7KZ68_9ACTN</name>
<evidence type="ECO:0000313" key="1">
    <source>
        <dbReference type="EMBL" id="OEV09219.1"/>
    </source>
</evidence>
<sequence>MIDIAPDVERGIGPLVTARLRSGQVSFSSAECHVCGQDVYLDTEDAALSLLVVAGQEPLTLFSHSPQCAPSRVLGRDDLDLAAIPAGLARALNLQVQATVWNYMQIEVVRDDHAYAAPALGPGGLTRHQAREGILTVLDTAARRTPRAAQAAAIWRSASTEDLLHADQFLWCIYEYPAGQDPRAAALDFLRHQMTVLKQLGFEGDLPRTPSEWPE</sequence>
<dbReference type="RefSeq" id="WP_070018685.1">
    <property type="nucleotide sequence ID" value="NZ_LJGW01000377.1"/>
</dbReference>
<proteinExistence type="predicted"/>
<protein>
    <submittedName>
        <fullName evidence="1">Uncharacterized protein</fullName>
    </submittedName>
</protein>
<reference evidence="1 2" key="1">
    <citation type="journal article" date="2016" name="Front. Microbiol.">
        <title>Comparative Genomics Analysis of Streptomyces Species Reveals Their Adaptation to the Marine Environment and Their Diversity at the Genomic Level.</title>
        <authorList>
            <person name="Tian X."/>
            <person name="Zhang Z."/>
            <person name="Yang T."/>
            <person name="Chen M."/>
            <person name="Li J."/>
            <person name="Chen F."/>
            <person name="Yang J."/>
            <person name="Li W."/>
            <person name="Zhang B."/>
            <person name="Zhang Z."/>
            <person name="Wu J."/>
            <person name="Zhang C."/>
            <person name="Long L."/>
            <person name="Xiao J."/>
        </authorList>
    </citation>
    <scope>NUCLEOTIDE SEQUENCE [LARGE SCALE GENOMIC DNA]</scope>
    <source>
        <strain evidence="1 2">SCSIO 10429</strain>
    </source>
</reference>
<dbReference type="AlphaFoldDB" id="A0A1E7KZ68"/>
<organism evidence="1 2">
    <name type="scientific">Streptomyces nanshensis</name>
    <dbReference type="NCBI Taxonomy" id="518642"/>
    <lineage>
        <taxon>Bacteria</taxon>
        <taxon>Bacillati</taxon>
        <taxon>Actinomycetota</taxon>
        <taxon>Actinomycetes</taxon>
        <taxon>Kitasatosporales</taxon>
        <taxon>Streptomycetaceae</taxon>
        <taxon>Streptomyces</taxon>
    </lineage>
</organism>
<dbReference type="EMBL" id="LJGW01000377">
    <property type="protein sequence ID" value="OEV09219.1"/>
    <property type="molecule type" value="Genomic_DNA"/>
</dbReference>
<keyword evidence="2" id="KW-1185">Reference proteome</keyword>
<dbReference type="Proteomes" id="UP000176005">
    <property type="component" value="Unassembled WGS sequence"/>
</dbReference>
<gene>
    <name evidence="1" type="ORF">AN218_22350</name>
</gene>
<comment type="caution">
    <text evidence="1">The sequence shown here is derived from an EMBL/GenBank/DDBJ whole genome shotgun (WGS) entry which is preliminary data.</text>
</comment>
<accession>A0A1E7KZ68</accession>